<reference evidence="1 2" key="1">
    <citation type="submission" date="2024-03" db="EMBL/GenBank/DDBJ databases">
        <title>Human intestinal bacterial collection.</title>
        <authorList>
            <person name="Pauvert C."/>
            <person name="Hitch T.C.A."/>
            <person name="Clavel T."/>
        </authorList>
    </citation>
    <scope>NUCLEOTIDE SEQUENCE [LARGE SCALE GENOMIC DNA]</scope>
    <source>
        <strain evidence="1 2">CLA-JM-H44</strain>
    </source>
</reference>
<proteinExistence type="predicted"/>
<dbReference type="RefSeq" id="WP_349219197.1">
    <property type="nucleotide sequence ID" value="NZ_JBBMFD010000009.1"/>
</dbReference>
<dbReference type="EMBL" id="JBBMFD010000009">
    <property type="protein sequence ID" value="MEQ2440557.1"/>
    <property type="molecule type" value="Genomic_DNA"/>
</dbReference>
<keyword evidence="2" id="KW-1185">Reference proteome</keyword>
<organism evidence="1 2">
    <name type="scientific">Solibaculum intestinale</name>
    <dbReference type="NCBI Taxonomy" id="3133165"/>
    <lineage>
        <taxon>Bacteria</taxon>
        <taxon>Bacillati</taxon>
        <taxon>Bacillota</taxon>
        <taxon>Clostridia</taxon>
        <taxon>Eubacteriales</taxon>
        <taxon>Oscillospiraceae</taxon>
        <taxon>Solibaculum</taxon>
    </lineage>
</organism>
<sequence>MMLFSVEEIEALRLCAWCKDLPVACGKYLAEEAVALLRSIGYLRQSRCGQSYRVTLQGYAFLDSIGLHYEPDRQYRGQGAVLTRRLQMAELVLFFYRMGANVFLDALEAGSKIPSFLPSFALRRKAASNLLGGSRFAGICYGADIALIPYYLSDGNDGLYPMAEERIFTADRLLMGRKPFVVYTGKPSLDGVITVSQNSRDRKTKSTTQTFAQASRMFSCGVGYVPLTQWGLRQLRILLEPDYRTRLAKKLLGSAYMPAADRPCDAVHRTTKEPYLVGIGCDFNQFESVVNEGVTAHIILLANQLTAVGKYLQGRNVILHPLELEVVEGLLQIPSSLPSPNQSPFLTQKGGYVHVPAFFQARKAGKQMQ</sequence>
<protein>
    <submittedName>
        <fullName evidence="1">Uncharacterized protein</fullName>
    </submittedName>
</protein>
<comment type="caution">
    <text evidence="1">The sequence shown here is derived from an EMBL/GenBank/DDBJ whole genome shotgun (WGS) entry which is preliminary data.</text>
</comment>
<evidence type="ECO:0000313" key="2">
    <source>
        <dbReference type="Proteomes" id="UP001489509"/>
    </source>
</evidence>
<accession>A0ABV1DZT0</accession>
<gene>
    <name evidence="1" type="ORF">WMO26_06940</name>
</gene>
<name>A0ABV1DZT0_9FIRM</name>
<evidence type="ECO:0000313" key="1">
    <source>
        <dbReference type="EMBL" id="MEQ2440557.1"/>
    </source>
</evidence>
<dbReference type="Proteomes" id="UP001489509">
    <property type="component" value="Unassembled WGS sequence"/>
</dbReference>